<feature type="transmembrane region" description="Helical" evidence="1">
    <location>
        <begin position="71"/>
        <end position="96"/>
    </location>
</feature>
<keyword evidence="1" id="KW-0472">Membrane</keyword>
<name>A0A0V0ZHK2_9BILA</name>
<organism evidence="2 3">
    <name type="scientific">Trichinella patagoniensis</name>
    <dbReference type="NCBI Taxonomy" id="990121"/>
    <lineage>
        <taxon>Eukaryota</taxon>
        <taxon>Metazoa</taxon>
        <taxon>Ecdysozoa</taxon>
        <taxon>Nematoda</taxon>
        <taxon>Enoplea</taxon>
        <taxon>Dorylaimia</taxon>
        <taxon>Trichinellida</taxon>
        <taxon>Trichinellidae</taxon>
        <taxon>Trichinella</taxon>
    </lineage>
</organism>
<keyword evidence="1" id="KW-1133">Transmembrane helix</keyword>
<proteinExistence type="predicted"/>
<dbReference type="OrthoDB" id="10304833at2759"/>
<evidence type="ECO:0000313" key="3">
    <source>
        <dbReference type="Proteomes" id="UP000054783"/>
    </source>
</evidence>
<reference evidence="2 3" key="1">
    <citation type="submission" date="2015-01" db="EMBL/GenBank/DDBJ databases">
        <title>Evolution of Trichinella species and genotypes.</title>
        <authorList>
            <person name="Korhonen P.K."/>
            <person name="Edoardo P."/>
            <person name="Giuseppe L.R."/>
            <person name="Gasser R.B."/>
        </authorList>
    </citation>
    <scope>NUCLEOTIDE SEQUENCE [LARGE SCALE GENOMIC DNA]</scope>
    <source>
        <strain evidence="2">ISS2496</strain>
    </source>
</reference>
<keyword evidence="3" id="KW-1185">Reference proteome</keyword>
<evidence type="ECO:0000313" key="2">
    <source>
        <dbReference type="EMBL" id="KRY12071.1"/>
    </source>
</evidence>
<keyword evidence="1" id="KW-0812">Transmembrane</keyword>
<dbReference type="EMBL" id="JYDQ01000174">
    <property type="protein sequence ID" value="KRY12071.1"/>
    <property type="molecule type" value="Genomic_DNA"/>
</dbReference>
<accession>A0A0V0ZHK2</accession>
<comment type="caution">
    <text evidence="2">The sequence shown here is derived from an EMBL/GenBank/DDBJ whole genome shotgun (WGS) entry which is preliminary data.</text>
</comment>
<dbReference type="AlphaFoldDB" id="A0A0V0ZHK2"/>
<gene>
    <name evidence="2" type="ORF">T12_3681</name>
</gene>
<protein>
    <submittedName>
        <fullName evidence="2">Uncharacterized protein</fullName>
    </submittedName>
</protein>
<sequence length="124" mass="13840">MKSGIPTTTTPVPVLGSYCGQPNLMYASGDIPCSVLSPTLFSETNMSSKSKFSLDPLVVAHPRFEVDKLNFTILLTAYIDFTILSVILMNVVLSSLPVLDKLFRLKYPTKRCTLLYKLEYIKTK</sequence>
<dbReference type="Proteomes" id="UP000054783">
    <property type="component" value="Unassembled WGS sequence"/>
</dbReference>
<evidence type="ECO:0000256" key="1">
    <source>
        <dbReference type="SAM" id="Phobius"/>
    </source>
</evidence>